<evidence type="ECO:0000256" key="1">
    <source>
        <dbReference type="ARBA" id="ARBA00005854"/>
    </source>
</evidence>
<dbReference type="PANTHER" id="PTHR42789:SF1">
    <property type="entry name" value="D-ISOMER SPECIFIC 2-HYDROXYACID DEHYDROGENASE FAMILY PROTEIN (AFU_ORTHOLOGUE AFUA_6G10090)"/>
    <property type="match status" value="1"/>
</dbReference>
<evidence type="ECO:0000256" key="3">
    <source>
        <dbReference type="ARBA" id="ARBA00023002"/>
    </source>
</evidence>
<dbReference type="GO" id="GO:0016616">
    <property type="term" value="F:oxidoreductase activity, acting on the CH-OH group of donors, NAD or NADP as acceptor"/>
    <property type="evidence" value="ECO:0007669"/>
    <property type="project" value="InterPro"/>
</dbReference>
<dbReference type="PANTHER" id="PTHR42789">
    <property type="entry name" value="D-ISOMER SPECIFIC 2-HYDROXYACID DEHYDROGENASE FAMILY PROTEIN (AFU_ORTHOLOGUE AFUA_6G10090)"/>
    <property type="match status" value="1"/>
</dbReference>
<comment type="caution">
    <text evidence="8">The sequence shown here is derived from an EMBL/GenBank/DDBJ whole genome shotgun (WGS) entry which is preliminary data.</text>
</comment>
<keyword evidence="2" id="KW-0028">Amino-acid biosynthesis</keyword>
<protein>
    <recommendedName>
        <fullName evidence="10">Hydroxyacid dehydrogenase</fullName>
    </recommendedName>
</protein>
<evidence type="ECO:0000256" key="4">
    <source>
        <dbReference type="ARBA" id="ARBA00023027"/>
    </source>
</evidence>
<dbReference type="Gene3D" id="3.40.50.720">
    <property type="entry name" value="NAD(P)-binding Rossmann-like Domain"/>
    <property type="match status" value="2"/>
</dbReference>
<evidence type="ECO:0000259" key="6">
    <source>
        <dbReference type="Pfam" id="PF00389"/>
    </source>
</evidence>
<evidence type="ECO:0000313" key="9">
    <source>
        <dbReference type="Proteomes" id="UP000176221"/>
    </source>
</evidence>
<reference evidence="8 9" key="1">
    <citation type="journal article" date="2016" name="Nat. Commun.">
        <title>Thousands of microbial genomes shed light on interconnected biogeochemical processes in an aquifer system.</title>
        <authorList>
            <person name="Anantharaman K."/>
            <person name="Brown C.T."/>
            <person name="Hug L.A."/>
            <person name="Sharon I."/>
            <person name="Castelle C.J."/>
            <person name="Probst A.J."/>
            <person name="Thomas B.C."/>
            <person name="Singh A."/>
            <person name="Wilkins M.J."/>
            <person name="Karaoz U."/>
            <person name="Brodie E.L."/>
            <person name="Williams K.H."/>
            <person name="Hubbard S.S."/>
            <person name="Banfield J.F."/>
        </authorList>
    </citation>
    <scope>NUCLEOTIDE SEQUENCE [LARGE SCALE GENOMIC DNA]</scope>
</reference>
<sequence length="304" mass="34238">MNFRILNTIGEAFHDDGKKILEEIGTVDYRILTQVDLHDILPNYDVFLVGLGLRFHKSELERAKNLKVLATATTGLDHIDTEHARKKGVHVVSLRGENEFLDTISGTAELAWGLMTDLLRKIPWSFDSVKKGEWDRERFRGHTLRGRTLGIVGLGRLGKMMARYANAFNMNIVFCDPNVPESPYPFAKKVSFDELLVSSDVVTIHVHLTSETENLFDKKTFTKMKKGAYLINTSRGKIVNEDELIETLEGKVIAGYGTDVLSGELEFKKTFSNYPLVEYAKEHDNVIIAPHTGGMTFDSRSATD</sequence>
<dbReference type="STRING" id="1802319.A2928_00165"/>
<dbReference type="GO" id="GO:0008652">
    <property type="term" value="P:amino acid biosynthetic process"/>
    <property type="evidence" value="ECO:0007669"/>
    <property type="project" value="UniProtKB-KW"/>
</dbReference>
<dbReference type="AlphaFoldDB" id="A0A1G2N8E8"/>
<evidence type="ECO:0000256" key="5">
    <source>
        <dbReference type="RuleBase" id="RU003719"/>
    </source>
</evidence>
<gene>
    <name evidence="8" type="ORF">A2928_00165</name>
</gene>
<name>A0A1G2N8E8_9BACT</name>
<dbReference type="SUPFAM" id="SSF51735">
    <property type="entry name" value="NAD(P)-binding Rossmann-fold domains"/>
    <property type="match status" value="1"/>
</dbReference>
<dbReference type="InterPro" id="IPR050857">
    <property type="entry name" value="D-2-hydroxyacid_DH"/>
</dbReference>
<evidence type="ECO:0000259" key="7">
    <source>
        <dbReference type="Pfam" id="PF02826"/>
    </source>
</evidence>
<keyword evidence="4" id="KW-0520">NAD</keyword>
<dbReference type="PROSITE" id="PS00671">
    <property type="entry name" value="D_2_HYDROXYACID_DH_3"/>
    <property type="match status" value="1"/>
</dbReference>
<feature type="non-terminal residue" evidence="8">
    <location>
        <position position="304"/>
    </location>
</feature>
<evidence type="ECO:0008006" key="10">
    <source>
        <dbReference type="Google" id="ProtNLM"/>
    </source>
</evidence>
<dbReference type="EMBL" id="MHRX01000047">
    <property type="protein sequence ID" value="OHA32407.1"/>
    <property type="molecule type" value="Genomic_DNA"/>
</dbReference>
<dbReference type="Pfam" id="PF02826">
    <property type="entry name" value="2-Hacid_dh_C"/>
    <property type="match status" value="1"/>
</dbReference>
<dbReference type="SUPFAM" id="SSF52283">
    <property type="entry name" value="Formate/glycerate dehydrogenase catalytic domain-like"/>
    <property type="match status" value="1"/>
</dbReference>
<organism evidence="8 9">
    <name type="scientific">Candidatus Taylorbacteria bacterium RIFCSPLOWO2_01_FULL_45_15b</name>
    <dbReference type="NCBI Taxonomy" id="1802319"/>
    <lineage>
        <taxon>Bacteria</taxon>
        <taxon>Candidatus Tayloriibacteriota</taxon>
    </lineage>
</organism>
<accession>A0A1G2N8E8</accession>
<comment type="similarity">
    <text evidence="1 5">Belongs to the D-isomer specific 2-hydroxyacid dehydrogenase family.</text>
</comment>
<dbReference type="InterPro" id="IPR036291">
    <property type="entry name" value="NAD(P)-bd_dom_sf"/>
</dbReference>
<evidence type="ECO:0000256" key="2">
    <source>
        <dbReference type="ARBA" id="ARBA00022605"/>
    </source>
</evidence>
<proteinExistence type="inferred from homology"/>
<dbReference type="InterPro" id="IPR029752">
    <property type="entry name" value="D-isomer_DH_CS1"/>
</dbReference>
<dbReference type="InterPro" id="IPR029753">
    <property type="entry name" value="D-isomer_DH_CS"/>
</dbReference>
<dbReference type="GO" id="GO:0051287">
    <property type="term" value="F:NAD binding"/>
    <property type="evidence" value="ECO:0007669"/>
    <property type="project" value="InterPro"/>
</dbReference>
<dbReference type="InterPro" id="IPR006140">
    <property type="entry name" value="D-isomer_DH_NAD-bd"/>
</dbReference>
<feature type="domain" description="D-isomer specific 2-hydroxyacid dehydrogenase NAD-binding" evidence="7">
    <location>
        <begin position="113"/>
        <end position="293"/>
    </location>
</feature>
<dbReference type="Proteomes" id="UP000176221">
    <property type="component" value="Unassembled WGS sequence"/>
</dbReference>
<feature type="domain" description="D-isomer specific 2-hydroxyacid dehydrogenase catalytic" evidence="6">
    <location>
        <begin position="13"/>
        <end position="97"/>
    </location>
</feature>
<keyword evidence="3 5" id="KW-0560">Oxidoreductase</keyword>
<dbReference type="InterPro" id="IPR006139">
    <property type="entry name" value="D-isomer_2_OHA_DH_cat_dom"/>
</dbReference>
<evidence type="ECO:0000313" key="8">
    <source>
        <dbReference type="EMBL" id="OHA32407.1"/>
    </source>
</evidence>
<dbReference type="PROSITE" id="PS00065">
    <property type="entry name" value="D_2_HYDROXYACID_DH_1"/>
    <property type="match status" value="1"/>
</dbReference>
<dbReference type="Pfam" id="PF00389">
    <property type="entry name" value="2-Hacid_dh"/>
    <property type="match status" value="1"/>
</dbReference>